<dbReference type="EMBL" id="JAUTXT010000027">
    <property type="protein sequence ID" value="KAK3673106.1"/>
    <property type="molecule type" value="Genomic_DNA"/>
</dbReference>
<dbReference type="GO" id="GO:0044027">
    <property type="term" value="P:negative regulation of gene expression via chromosomal CpG island methylation"/>
    <property type="evidence" value="ECO:0007669"/>
    <property type="project" value="TreeGrafter"/>
</dbReference>
<evidence type="ECO:0000313" key="7">
    <source>
        <dbReference type="EMBL" id="KAK3673106.1"/>
    </source>
</evidence>
<feature type="active site" evidence="5">
    <location>
        <position position="429"/>
    </location>
</feature>
<keyword evidence="8" id="KW-1185">Reference proteome</keyword>
<comment type="similarity">
    <text evidence="5">Belongs to the class I-like SAM-binding methyltransferase superfamily. C5-methyltransferase family.</text>
</comment>
<keyword evidence="4 5" id="KW-0949">S-adenosyl-L-methionine</keyword>
<keyword evidence="2 5" id="KW-0489">Methyltransferase</keyword>
<dbReference type="Gene3D" id="3.90.120.10">
    <property type="entry name" value="DNA Methylase, subunit A, domain 2"/>
    <property type="match status" value="1"/>
</dbReference>
<proteinExistence type="inferred from homology"/>
<dbReference type="EC" id="2.1.1.37" evidence="1"/>
<dbReference type="Gene3D" id="3.40.50.150">
    <property type="entry name" value="Vaccinia Virus protein VP39"/>
    <property type="match status" value="1"/>
</dbReference>
<feature type="region of interest" description="Disordered" evidence="6">
    <location>
        <begin position="709"/>
        <end position="734"/>
    </location>
</feature>
<dbReference type="PANTHER" id="PTHR10629:SF52">
    <property type="entry name" value="DNA (CYTOSINE-5)-METHYLTRANSFERASE 1"/>
    <property type="match status" value="1"/>
</dbReference>
<name>A0AAE0WJY8_9PEZI</name>
<dbReference type="PROSITE" id="PS51679">
    <property type="entry name" value="SAM_MT_C5"/>
    <property type="match status" value="1"/>
</dbReference>
<dbReference type="PANTHER" id="PTHR10629">
    <property type="entry name" value="CYTOSINE-SPECIFIC METHYLTRANSFERASE"/>
    <property type="match status" value="1"/>
</dbReference>
<organism evidence="7 8">
    <name type="scientific">Recurvomyces mirabilis</name>
    <dbReference type="NCBI Taxonomy" id="574656"/>
    <lineage>
        <taxon>Eukaryota</taxon>
        <taxon>Fungi</taxon>
        <taxon>Dikarya</taxon>
        <taxon>Ascomycota</taxon>
        <taxon>Pezizomycotina</taxon>
        <taxon>Dothideomycetes</taxon>
        <taxon>Dothideomycetidae</taxon>
        <taxon>Mycosphaerellales</taxon>
        <taxon>Teratosphaeriaceae</taxon>
        <taxon>Recurvomyces</taxon>
    </lineage>
</organism>
<evidence type="ECO:0000256" key="6">
    <source>
        <dbReference type="SAM" id="MobiDB-lite"/>
    </source>
</evidence>
<dbReference type="GO" id="GO:0003677">
    <property type="term" value="F:DNA binding"/>
    <property type="evidence" value="ECO:0007669"/>
    <property type="project" value="TreeGrafter"/>
</dbReference>
<protein>
    <recommendedName>
        <fullName evidence="1">DNA (cytosine-5-)-methyltransferase</fullName>
        <ecNumber evidence="1">2.1.1.37</ecNumber>
    </recommendedName>
</protein>
<comment type="caution">
    <text evidence="7">The sequence shown here is derived from an EMBL/GenBank/DDBJ whole genome shotgun (WGS) entry which is preliminary data.</text>
</comment>
<dbReference type="InterPro" id="IPR050390">
    <property type="entry name" value="C5-Methyltransferase"/>
</dbReference>
<evidence type="ECO:0000256" key="2">
    <source>
        <dbReference type="ARBA" id="ARBA00022603"/>
    </source>
</evidence>
<dbReference type="Pfam" id="PF00145">
    <property type="entry name" value="DNA_methylase"/>
    <property type="match status" value="2"/>
</dbReference>
<evidence type="ECO:0000313" key="8">
    <source>
        <dbReference type="Proteomes" id="UP001274830"/>
    </source>
</evidence>
<keyword evidence="3 5" id="KW-0808">Transferase</keyword>
<dbReference type="GO" id="GO:0003886">
    <property type="term" value="F:DNA (cytosine-5-)-methyltransferase activity"/>
    <property type="evidence" value="ECO:0007669"/>
    <property type="project" value="UniProtKB-EC"/>
</dbReference>
<dbReference type="GO" id="GO:0005634">
    <property type="term" value="C:nucleus"/>
    <property type="evidence" value="ECO:0007669"/>
    <property type="project" value="TreeGrafter"/>
</dbReference>
<dbReference type="AlphaFoldDB" id="A0AAE0WJY8"/>
<evidence type="ECO:0000256" key="1">
    <source>
        <dbReference type="ARBA" id="ARBA00011975"/>
    </source>
</evidence>
<reference evidence="7" key="1">
    <citation type="submission" date="2023-07" db="EMBL/GenBank/DDBJ databases">
        <title>Black Yeasts Isolated from many extreme environments.</title>
        <authorList>
            <person name="Coleine C."/>
            <person name="Stajich J.E."/>
            <person name="Selbmann L."/>
        </authorList>
    </citation>
    <scope>NUCLEOTIDE SEQUENCE</scope>
    <source>
        <strain evidence="7">CCFEE 5485</strain>
    </source>
</reference>
<accession>A0AAE0WJY8</accession>
<gene>
    <name evidence="7" type="ORF">LTR78_006946</name>
</gene>
<evidence type="ECO:0000256" key="3">
    <source>
        <dbReference type="ARBA" id="ARBA00022679"/>
    </source>
</evidence>
<sequence length="734" mass="82862">MDRLPKTTRAAPRTKTKHRNTDSIRDFAETTSSLLLDEEAEPPPVIYLEDDEDDDAESLLDFELVEDEIKVDTARPRQHLDSHTLASGVKLRAGKCVELWDQNFLRIASIYRDTPTGEVLLKGILLRRHWRTSGMLERKVNEVHAVLVDVPRDVVNPDLNDHMVSIPESDVMCVRRVTFTNLPFAYRKFPDHSFRDAFAEAIDLYTTREHSILVCRWKLVEYISLPGRKPNKGALIRLRETESDPGKSMSDAALSYWWQMLEAFGAGPEGQPPQADTDASRRRRETKAANVERHEYMTKTTTKTSQSSSTFDPRHGLLKRKSVTMSEAEVRTSSALHTNATDLEQLGLLYCEPYTAGDICCGAGGVTAGAAKANFKMVFGVDFWQDACETIKLNFPSMKVLNVDIHDFLTKETNRKRYRVAVLHISFPCQAYSLANTWKGMAKNDERNVDSGYSAIPLLKKSRPRVMTLEQTSGLYTRHRQSFHALLMQLTHCHYSVGWEVVDCSEHRHVQARNRLICVGSCIGEPLPPIASPRHEHKTTIQDCLDNLPPLRSIPRHMQVYTERAGPSYDPNIQLRGAITCSGGEGDLHPTGKRGFRVQEFALLMGLPATYKFCQAGITALKRLIGNMVPMETAKDIFTEIKKSLKHGDQQMTVWLQGGEGKSKVKQELKEELGLQDSLRGQGKGKGKEKLVIVLDDYEDFMDLDVQPKKRKTKTGGLRQAPMKLEEADTIEID</sequence>
<feature type="region of interest" description="Disordered" evidence="6">
    <location>
        <begin position="266"/>
        <end position="288"/>
    </location>
</feature>
<dbReference type="Proteomes" id="UP001274830">
    <property type="component" value="Unassembled WGS sequence"/>
</dbReference>
<evidence type="ECO:0000256" key="5">
    <source>
        <dbReference type="PROSITE-ProRule" id="PRU01016"/>
    </source>
</evidence>
<dbReference type="InterPro" id="IPR029063">
    <property type="entry name" value="SAM-dependent_MTases_sf"/>
</dbReference>
<dbReference type="SUPFAM" id="SSF53335">
    <property type="entry name" value="S-adenosyl-L-methionine-dependent methyltransferases"/>
    <property type="match status" value="1"/>
</dbReference>
<feature type="region of interest" description="Disordered" evidence="6">
    <location>
        <begin position="1"/>
        <end position="26"/>
    </location>
</feature>
<dbReference type="GO" id="GO:0032259">
    <property type="term" value="P:methylation"/>
    <property type="evidence" value="ECO:0007669"/>
    <property type="project" value="UniProtKB-KW"/>
</dbReference>
<evidence type="ECO:0000256" key="4">
    <source>
        <dbReference type="ARBA" id="ARBA00022691"/>
    </source>
</evidence>
<dbReference type="InterPro" id="IPR001525">
    <property type="entry name" value="C5_MeTfrase"/>
</dbReference>